<keyword evidence="2" id="KW-1185">Reference proteome</keyword>
<dbReference type="EMBL" id="JARJCM010000004">
    <property type="protein sequence ID" value="KAJ7045913.1"/>
    <property type="molecule type" value="Genomic_DNA"/>
</dbReference>
<sequence>MNSALALELYFDAEAWWQVPLHVSRARHSLAALRVMAEAERVKEVHKLVSAARPGSWLPCPNLTAPRWRGEGVGCVALLVFSPLFSSLFPCTLALFTSRAFTSRLYLILPVSLQANFGSRPHLFRASRSRHPTPSPPSPDSFCTRESVDIPYHSSIPMTSTRTSFVLFGVFASKEGGLSTYRGGPMGVTRMHACGGVSAVGPDNRWRGQYCRPVADGLLPLARGDVLVGHTTQQ</sequence>
<dbReference type="AlphaFoldDB" id="A0AAD6TH02"/>
<dbReference type="Proteomes" id="UP001218188">
    <property type="component" value="Unassembled WGS sequence"/>
</dbReference>
<evidence type="ECO:0000313" key="2">
    <source>
        <dbReference type="Proteomes" id="UP001218188"/>
    </source>
</evidence>
<proteinExistence type="predicted"/>
<protein>
    <submittedName>
        <fullName evidence="1">Uncharacterized protein</fullName>
    </submittedName>
</protein>
<evidence type="ECO:0000313" key="1">
    <source>
        <dbReference type="EMBL" id="KAJ7045913.1"/>
    </source>
</evidence>
<organism evidence="1 2">
    <name type="scientific">Mycena alexandri</name>
    <dbReference type="NCBI Taxonomy" id="1745969"/>
    <lineage>
        <taxon>Eukaryota</taxon>
        <taxon>Fungi</taxon>
        <taxon>Dikarya</taxon>
        <taxon>Basidiomycota</taxon>
        <taxon>Agaricomycotina</taxon>
        <taxon>Agaricomycetes</taxon>
        <taxon>Agaricomycetidae</taxon>
        <taxon>Agaricales</taxon>
        <taxon>Marasmiineae</taxon>
        <taxon>Mycenaceae</taxon>
        <taxon>Mycena</taxon>
    </lineage>
</organism>
<comment type="caution">
    <text evidence="1">The sequence shown here is derived from an EMBL/GenBank/DDBJ whole genome shotgun (WGS) entry which is preliminary data.</text>
</comment>
<accession>A0AAD6TH02</accession>
<reference evidence="1" key="1">
    <citation type="submission" date="2023-03" db="EMBL/GenBank/DDBJ databases">
        <title>Massive genome expansion in bonnet fungi (Mycena s.s.) driven by repeated elements and novel gene families across ecological guilds.</title>
        <authorList>
            <consortium name="Lawrence Berkeley National Laboratory"/>
            <person name="Harder C.B."/>
            <person name="Miyauchi S."/>
            <person name="Viragh M."/>
            <person name="Kuo A."/>
            <person name="Thoen E."/>
            <person name="Andreopoulos B."/>
            <person name="Lu D."/>
            <person name="Skrede I."/>
            <person name="Drula E."/>
            <person name="Henrissat B."/>
            <person name="Morin E."/>
            <person name="Kohler A."/>
            <person name="Barry K."/>
            <person name="LaButti K."/>
            <person name="Morin E."/>
            <person name="Salamov A."/>
            <person name="Lipzen A."/>
            <person name="Mereny Z."/>
            <person name="Hegedus B."/>
            <person name="Baldrian P."/>
            <person name="Stursova M."/>
            <person name="Weitz H."/>
            <person name="Taylor A."/>
            <person name="Grigoriev I.V."/>
            <person name="Nagy L.G."/>
            <person name="Martin F."/>
            <person name="Kauserud H."/>
        </authorList>
    </citation>
    <scope>NUCLEOTIDE SEQUENCE</scope>
    <source>
        <strain evidence="1">CBHHK200</strain>
    </source>
</reference>
<name>A0AAD6TH02_9AGAR</name>
<gene>
    <name evidence="1" type="ORF">C8F04DRAFT_1249280</name>
</gene>